<dbReference type="Proteomes" id="UP000039865">
    <property type="component" value="Unassembled WGS sequence"/>
</dbReference>
<feature type="coiled-coil region" evidence="1">
    <location>
        <begin position="160"/>
        <end position="196"/>
    </location>
</feature>
<feature type="coiled-coil region" evidence="1">
    <location>
        <begin position="237"/>
        <end position="316"/>
    </location>
</feature>
<keyword evidence="1" id="KW-0175">Coiled coil</keyword>
<dbReference type="EMBL" id="CCKQ01004400">
    <property type="protein sequence ID" value="CDW75556.1"/>
    <property type="molecule type" value="Genomic_DNA"/>
</dbReference>
<accession>A0A078A043</accession>
<keyword evidence="4" id="KW-1185">Reference proteome</keyword>
<evidence type="ECO:0000256" key="2">
    <source>
        <dbReference type="SAM" id="MobiDB-lite"/>
    </source>
</evidence>
<evidence type="ECO:0000256" key="1">
    <source>
        <dbReference type="SAM" id="Coils"/>
    </source>
</evidence>
<feature type="region of interest" description="Disordered" evidence="2">
    <location>
        <begin position="1"/>
        <end position="21"/>
    </location>
</feature>
<sequence>MSYPKQHPSKTMPLGDVRTQVKSQKREQIKLMLINKFRLKYNAQKSTDSEEIDQYIREEVENLMSTTQLSEVDLKNLDRKLRQKYGSSADQRTFELQSSVSQKSIHANVQKQSQILKSSMSQRSELSLHSLKSKTVLEQTANNLQSVNGDAGEEAWADIVRFNTIQYQQEQEELKRKKEEQKLRVREELAKQMEERKLGKKIEKQSDQQYFEKQKHFLEEQEKTEKQKQFELQQKIKQEAQTRSEQLQATIQKRNDELKMERMQGNQMRQKMQDELEQEKRKLKERMENFKREQSEQLINNKLLRQEQLKKELEQDNRPPSGHDLMHSIYQDKVHVSYEKRAKQDKIHEHIKEQIENGESIRRINQEQKALEKYIKKKEVEDKLADHKKRQIIKMQEMEAKRMLDLQVAEREQNKKLRKFENTTDAKFIVEEIKVQGEIEKKKLEEIQIKNKTQFFRLKDQIEERKKPKKLDPIEYDMNKKLIEKIQTVKAGNGLSMSQSQVFAPSLRGSMSVFQL</sequence>
<gene>
    <name evidence="3" type="primary">Contig11157.g567</name>
    <name evidence="3" type="ORF">STYLEM_4546</name>
</gene>
<evidence type="ECO:0000313" key="3">
    <source>
        <dbReference type="EMBL" id="CDW75556.1"/>
    </source>
</evidence>
<reference evidence="3 4" key="1">
    <citation type="submission" date="2014-06" db="EMBL/GenBank/DDBJ databases">
        <authorList>
            <person name="Swart Estienne"/>
        </authorList>
    </citation>
    <scope>NUCLEOTIDE SEQUENCE [LARGE SCALE GENOMIC DNA]</scope>
    <source>
        <strain evidence="3 4">130c</strain>
    </source>
</reference>
<protein>
    <recommendedName>
        <fullName evidence="5">Trichohyalin-plectin-homology domain-containing protein</fullName>
    </recommendedName>
</protein>
<organism evidence="3 4">
    <name type="scientific">Stylonychia lemnae</name>
    <name type="common">Ciliate</name>
    <dbReference type="NCBI Taxonomy" id="5949"/>
    <lineage>
        <taxon>Eukaryota</taxon>
        <taxon>Sar</taxon>
        <taxon>Alveolata</taxon>
        <taxon>Ciliophora</taxon>
        <taxon>Intramacronucleata</taxon>
        <taxon>Spirotrichea</taxon>
        <taxon>Stichotrichia</taxon>
        <taxon>Sporadotrichida</taxon>
        <taxon>Oxytrichidae</taxon>
        <taxon>Stylonychinae</taxon>
        <taxon>Stylonychia</taxon>
    </lineage>
</organism>
<dbReference type="AlphaFoldDB" id="A0A078A043"/>
<dbReference type="InParanoid" id="A0A078A043"/>
<proteinExistence type="predicted"/>
<evidence type="ECO:0008006" key="5">
    <source>
        <dbReference type="Google" id="ProtNLM"/>
    </source>
</evidence>
<name>A0A078A043_STYLE</name>
<evidence type="ECO:0000313" key="4">
    <source>
        <dbReference type="Proteomes" id="UP000039865"/>
    </source>
</evidence>